<sequence>MEEQSTFHNSNNKLIGDIDTEFHDALKQFPFVDASNSFEEFNQSGSSLEPDNQEDEVTVSVISEHTPDSQSSPSSAGLRHRRLVSSVNDDERVNDESVTVDSPNSGPDLVFMLAELNISGIWRICYTSGVKLISYLWFQNHESALKLCVRIGWGLLWLGYCGFVLVCLLVPAFVFGGLMVKWIVEEPIQITEQLTFDYTKDSPVAFVPVISCPELSSLAHNQKSGIGSLAELRIIPFDHELMATVSLVMPESDNNRNLGIFQVRVDFLSSDGKLLATTKKPCMLQFKSEPIRLLSTLVQLASLLTGYPSETQTLDIKFSGYTEKDIPLSCSRVVVEQRAEFAKGGGVPEIYSASFRLESQLPFLKRMLWYWKGLIYVWISIMMFIMELLFTMLCCTPVVFPWVRRVGGSSINNASHNMPPG</sequence>
<proteinExistence type="predicted"/>
<reference evidence="1 2" key="2">
    <citation type="journal article" date="2022" name="Mol. Ecol. Resour.">
        <title>The genomes of chicory, endive, great burdock and yacon provide insights into Asteraceae paleo-polyploidization history and plant inulin production.</title>
        <authorList>
            <person name="Fan W."/>
            <person name="Wang S."/>
            <person name="Wang H."/>
            <person name="Wang A."/>
            <person name="Jiang F."/>
            <person name="Liu H."/>
            <person name="Zhao H."/>
            <person name="Xu D."/>
            <person name="Zhang Y."/>
        </authorList>
    </citation>
    <scope>NUCLEOTIDE SEQUENCE [LARGE SCALE GENOMIC DNA]</scope>
    <source>
        <strain evidence="2">cv. Yunnan</strain>
        <tissue evidence="1">Leaves</tissue>
    </source>
</reference>
<accession>A0ACB9JX32</accession>
<gene>
    <name evidence="1" type="ORF">L1987_05985</name>
</gene>
<dbReference type="EMBL" id="CM042019">
    <property type="protein sequence ID" value="KAI3824525.1"/>
    <property type="molecule type" value="Genomic_DNA"/>
</dbReference>
<keyword evidence="2" id="KW-1185">Reference proteome</keyword>
<comment type="caution">
    <text evidence="1">The sequence shown here is derived from an EMBL/GenBank/DDBJ whole genome shotgun (WGS) entry which is preliminary data.</text>
</comment>
<evidence type="ECO:0000313" key="2">
    <source>
        <dbReference type="Proteomes" id="UP001056120"/>
    </source>
</evidence>
<evidence type="ECO:0000313" key="1">
    <source>
        <dbReference type="EMBL" id="KAI3824525.1"/>
    </source>
</evidence>
<reference evidence="2" key="1">
    <citation type="journal article" date="2022" name="Mol. Ecol. Resour.">
        <title>The genomes of chicory, endive, great burdock and yacon provide insights into Asteraceae palaeo-polyploidization history and plant inulin production.</title>
        <authorList>
            <person name="Fan W."/>
            <person name="Wang S."/>
            <person name="Wang H."/>
            <person name="Wang A."/>
            <person name="Jiang F."/>
            <person name="Liu H."/>
            <person name="Zhao H."/>
            <person name="Xu D."/>
            <person name="Zhang Y."/>
        </authorList>
    </citation>
    <scope>NUCLEOTIDE SEQUENCE [LARGE SCALE GENOMIC DNA]</scope>
    <source>
        <strain evidence="2">cv. Yunnan</strain>
    </source>
</reference>
<organism evidence="1 2">
    <name type="scientific">Smallanthus sonchifolius</name>
    <dbReference type="NCBI Taxonomy" id="185202"/>
    <lineage>
        <taxon>Eukaryota</taxon>
        <taxon>Viridiplantae</taxon>
        <taxon>Streptophyta</taxon>
        <taxon>Embryophyta</taxon>
        <taxon>Tracheophyta</taxon>
        <taxon>Spermatophyta</taxon>
        <taxon>Magnoliopsida</taxon>
        <taxon>eudicotyledons</taxon>
        <taxon>Gunneridae</taxon>
        <taxon>Pentapetalae</taxon>
        <taxon>asterids</taxon>
        <taxon>campanulids</taxon>
        <taxon>Asterales</taxon>
        <taxon>Asteraceae</taxon>
        <taxon>Asteroideae</taxon>
        <taxon>Heliantheae alliance</taxon>
        <taxon>Millerieae</taxon>
        <taxon>Smallanthus</taxon>
    </lineage>
</organism>
<name>A0ACB9JX32_9ASTR</name>
<dbReference type="Proteomes" id="UP001056120">
    <property type="component" value="Linkage Group LG02"/>
</dbReference>
<protein>
    <submittedName>
        <fullName evidence="1">Uncharacterized protein</fullName>
    </submittedName>
</protein>